<gene>
    <name evidence="11" type="ORF">DJ69_12995</name>
</gene>
<dbReference type="SUPFAM" id="SSF55874">
    <property type="entry name" value="ATPase domain of HSP90 chaperone/DNA topoisomerase II/histidine kinase"/>
    <property type="match status" value="1"/>
</dbReference>
<evidence type="ECO:0000256" key="4">
    <source>
        <dbReference type="ARBA" id="ARBA00022679"/>
    </source>
</evidence>
<dbReference type="InterPro" id="IPR013656">
    <property type="entry name" value="PAS_4"/>
</dbReference>
<dbReference type="SMART" id="SM00086">
    <property type="entry name" value="PAC"/>
    <property type="match status" value="3"/>
</dbReference>
<dbReference type="CDD" id="cd00082">
    <property type="entry name" value="HisKA"/>
    <property type="match status" value="1"/>
</dbReference>
<dbReference type="Proteomes" id="UP000222824">
    <property type="component" value="Unassembled WGS sequence"/>
</dbReference>
<evidence type="ECO:0000313" key="12">
    <source>
        <dbReference type="Proteomes" id="UP000222824"/>
    </source>
</evidence>
<dbReference type="InterPro" id="IPR001610">
    <property type="entry name" value="PAC"/>
</dbReference>
<dbReference type="InterPro" id="IPR036890">
    <property type="entry name" value="HATPase_C_sf"/>
</dbReference>
<dbReference type="CDD" id="cd00130">
    <property type="entry name" value="PAS"/>
    <property type="match status" value="3"/>
</dbReference>
<dbReference type="Pfam" id="PF08447">
    <property type="entry name" value="PAS_3"/>
    <property type="match status" value="1"/>
</dbReference>
<protein>
    <recommendedName>
        <fullName evidence="2">histidine kinase</fullName>
        <ecNumber evidence="2">2.7.13.3</ecNumber>
    </recommendedName>
</protein>
<dbReference type="InterPro" id="IPR013655">
    <property type="entry name" value="PAS_fold_3"/>
</dbReference>
<dbReference type="SMART" id="SM00387">
    <property type="entry name" value="HATPase_c"/>
    <property type="match status" value="1"/>
</dbReference>
<dbReference type="Gene3D" id="3.30.565.10">
    <property type="entry name" value="Histidine kinase-like ATPase, C-terminal domain"/>
    <property type="match status" value="1"/>
</dbReference>
<sequence>MNTSTPIQILHVDDEPNFAEMVARFLEREDDRFVVHTATTTEEGLARLGDTDIDCIVSDYEMPDRTGVEFLEAVREDHPDLPFILFTGRGSEQIASHAITAGVTDYLQKKAGTSQYTILSNRIRNAVSRRRALREQKENERRFEAVFEDPQVLVGILDAGGRVEQINHTAMEFIGPDHEEIVGDPFWRTPWWDDASGYDVEGWVERAAAGEYVSFDADLTRPNGDPYSITGTLRPVTDDDGSVVSLIVSAKEITEQRRRQQALDEEQAFINQALDTLDDTFYVVDTDGSLRRWNNSLRDVTGYSDAEIAEMHVAEFFSDDDAERVLDSIREVIETGRATVQAEFATADGSHLPYEFTGARLTDSDGQIAGLVGIGRDLSGRRAREREIERVRDLLEKTERIADVGGWEIDTETMEVSWTDHLFDLLGGAYEEEPPLEDALDLYHEADRPLVANAVDEALSSGEPFDVEARFRTPDDSVRWLRVQGKPELEDGEVVTLRGAVQDITDRKQYEETLERQNDRLDEFSSVVSHDLRNPLSIAEGHVELARDDCDSPHLDAVARAHERMDTLIEDLLTLSREGREVRDVEVVELPAFVEACWTHVAAADATLDVTLDGRIRADRSRLRQLLENVLRNGVEHGGSDATIRVGRLSDGFYVEDTGGGPSEADPEAAFESGRSALDGGSGFGLSIVRRIAEAHGWAVRVTERSSGGARLEITGVRFVD</sequence>
<dbReference type="PANTHER" id="PTHR43304">
    <property type="entry name" value="PHYTOCHROME-LIKE PROTEIN CPH1"/>
    <property type="match status" value="1"/>
</dbReference>
<dbReference type="Pfam" id="PF00512">
    <property type="entry name" value="HisKA"/>
    <property type="match status" value="1"/>
</dbReference>
<proteinExistence type="predicted"/>
<dbReference type="PROSITE" id="PS50112">
    <property type="entry name" value="PAS"/>
    <property type="match status" value="2"/>
</dbReference>
<dbReference type="Gene3D" id="2.10.70.100">
    <property type="match status" value="1"/>
</dbReference>
<dbReference type="NCBIfam" id="TIGR00229">
    <property type="entry name" value="sensory_box"/>
    <property type="match status" value="3"/>
</dbReference>
<evidence type="ECO:0000259" key="8">
    <source>
        <dbReference type="PROSITE" id="PS50110"/>
    </source>
</evidence>
<dbReference type="EC" id="2.7.13.3" evidence="2"/>
<dbReference type="Pfam" id="PF02518">
    <property type="entry name" value="HATPase_c"/>
    <property type="match status" value="1"/>
</dbReference>
<dbReference type="InterPro" id="IPR035965">
    <property type="entry name" value="PAS-like_dom_sf"/>
</dbReference>
<evidence type="ECO:0000259" key="10">
    <source>
        <dbReference type="PROSITE" id="PS50113"/>
    </source>
</evidence>
<dbReference type="GO" id="GO:0000155">
    <property type="term" value="F:phosphorelay sensor kinase activity"/>
    <property type="evidence" value="ECO:0007669"/>
    <property type="project" value="InterPro"/>
</dbReference>
<evidence type="ECO:0000256" key="3">
    <source>
        <dbReference type="ARBA" id="ARBA00022553"/>
    </source>
</evidence>
<evidence type="ECO:0000256" key="5">
    <source>
        <dbReference type="ARBA" id="ARBA00022777"/>
    </source>
</evidence>
<evidence type="ECO:0000313" key="11">
    <source>
        <dbReference type="EMBL" id="PHQ38177.1"/>
    </source>
</evidence>
<dbReference type="InterPro" id="IPR011006">
    <property type="entry name" value="CheY-like_superfamily"/>
</dbReference>
<dbReference type="PROSITE" id="PS50109">
    <property type="entry name" value="HIS_KIN"/>
    <property type="match status" value="1"/>
</dbReference>
<dbReference type="InterPro" id="IPR052162">
    <property type="entry name" value="Sensor_kinase/Photoreceptor"/>
</dbReference>
<dbReference type="AlphaFoldDB" id="A0A2G1WGQ2"/>
<feature type="domain" description="PAS" evidence="9">
    <location>
        <begin position="266"/>
        <end position="336"/>
    </location>
</feature>
<feature type="domain" description="PAC" evidence="10">
    <location>
        <begin position="213"/>
        <end position="265"/>
    </location>
</feature>
<dbReference type="InterPro" id="IPR000700">
    <property type="entry name" value="PAS-assoc_C"/>
</dbReference>
<keyword evidence="3 6" id="KW-0597">Phosphoprotein</keyword>
<feature type="domain" description="Histidine kinase" evidence="7">
    <location>
        <begin position="527"/>
        <end position="715"/>
    </location>
</feature>
<dbReference type="InterPro" id="IPR003661">
    <property type="entry name" value="HisK_dim/P_dom"/>
</dbReference>
<dbReference type="Pfam" id="PF00072">
    <property type="entry name" value="Response_reg"/>
    <property type="match status" value="1"/>
</dbReference>
<evidence type="ECO:0000256" key="6">
    <source>
        <dbReference type="PROSITE-ProRule" id="PRU00169"/>
    </source>
</evidence>
<dbReference type="Gene3D" id="1.10.287.130">
    <property type="match status" value="1"/>
</dbReference>
<evidence type="ECO:0000259" key="7">
    <source>
        <dbReference type="PROSITE" id="PS50109"/>
    </source>
</evidence>
<dbReference type="Gene3D" id="3.40.50.2300">
    <property type="match status" value="1"/>
</dbReference>
<reference evidence="11 12" key="1">
    <citation type="journal article" date="2014" name="Front. Microbiol.">
        <title>Population and genomic analysis of the genus Halorubrum.</title>
        <authorList>
            <person name="Fullmer M.S."/>
            <person name="Soucy S.M."/>
            <person name="Swithers K.S."/>
            <person name="Makkay A.M."/>
            <person name="Wheeler R."/>
            <person name="Ventosa A."/>
            <person name="Gogarten J.P."/>
            <person name="Papke R.T."/>
        </authorList>
    </citation>
    <scope>NUCLEOTIDE SEQUENCE [LARGE SCALE GENOMIC DNA]</scope>
    <source>
        <strain evidence="11 12">C49</strain>
    </source>
</reference>
<accession>A0A2G1WGQ2</accession>
<dbReference type="SUPFAM" id="SSF55785">
    <property type="entry name" value="PYP-like sensor domain (PAS domain)"/>
    <property type="match status" value="3"/>
</dbReference>
<dbReference type="CDD" id="cd00156">
    <property type="entry name" value="REC"/>
    <property type="match status" value="1"/>
</dbReference>
<evidence type="ECO:0000259" key="9">
    <source>
        <dbReference type="PROSITE" id="PS50112"/>
    </source>
</evidence>
<dbReference type="EMBL" id="NHOA01000114">
    <property type="protein sequence ID" value="PHQ38177.1"/>
    <property type="molecule type" value="Genomic_DNA"/>
</dbReference>
<keyword evidence="4" id="KW-0808">Transferase</keyword>
<dbReference type="InterPro" id="IPR001789">
    <property type="entry name" value="Sig_transdc_resp-reg_receiver"/>
</dbReference>
<dbReference type="SMART" id="SM00091">
    <property type="entry name" value="PAS"/>
    <property type="match status" value="3"/>
</dbReference>
<dbReference type="InterPro" id="IPR036097">
    <property type="entry name" value="HisK_dim/P_sf"/>
</dbReference>
<dbReference type="SMART" id="SM00448">
    <property type="entry name" value="REC"/>
    <property type="match status" value="1"/>
</dbReference>
<evidence type="ECO:0000256" key="1">
    <source>
        <dbReference type="ARBA" id="ARBA00000085"/>
    </source>
</evidence>
<dbReference type="PANTHER" id="PTHR43304:SF1">
    <property type="entry name" value="PAC DOMAIN-CONTAINING PROTEIN"/>
    <property type="match status" value="1"/>
</dbReference>
<dbReference type="InterPro" id="IPR003594">
    <property type="entry name" value="HATPase_dom"/>
</dbReference>
<name>A0A2G1WGQ2_9EURY</name>
<dbReference type="SUPFAM" id="SSF47384">
    <property type="entry name" value="Homodimeric domain of signal transducing histidine kinase"/>
    <property type="match status" value="1"/>
</dbReference>
<dbReference type="PROSITE" id="PS50110">
    <property type="entry name" value="RESPONSE_REGULATORY"/>
    <property type="match status" value="1"/>
</dbReference>
<comment type="caution">
    <text evidence="11">The sequence shown here is derived from an EMBL/GenBank/DDBJ whole genome shotgun (WGS) entry which is preliminary data.</text>
</comment>
<dbReference type="RefSeq" id="WP_099256014.1">
    <property type="nucleotide sequence ID" value="NZ_NHOA01000114.1"/>
</dbReference>
<keyword evidence="12" id="KW-1185">Reference proteome</keyword>
<feature type="domain" description="Response regulatory" evidence="8">
    <location>
        <begin position="8"/>
        <end position="124"/>
    </location>
</feature>
<dbReference type="SUPFAM" id="SSF52172">
    <property type="entry name" value="CheY-like"/>
    <property type="match status" value="1"/>
</dbReference>
<comment type="catalytic activity">
    <reaction evidence="1">
        <text>ATP + protein L-histidine = ADP + protein N-phospho-L-histidine.</text>
        <dbReference type="EC" id="2.7.13.3"/>
    </reaction>
</comment>
<feature type="modified residue" description="4-aspartylphosphate" evidence="6">
    <location>
        <position position="59"/>
    </location>
</feature>
<dbReference type="Pfam" id="PF08448">
    <property type="entry name" value="PAS_4"/>
    <property type="match status" value="2"/>
</dbReference>
<feature type="domain" description="PAC" evidence="10">
    <location>
        <begin position="465"/>
        <end position="516"/>
    </location>
</feature>
<evidence type="ECO:0000256" key="2">
    <source>
        <dbReference type="ARBA" id="ARBA00012438"/>
    </source>
</evidence>
<dbReference type="SMART" id="SM00388">
    <property type="entry name" value="HisKA"/>
    <property type="match status" value="1"/>
</dbReference>
<feature type="domain" description="PAC" evidence="10">
    <location>
        <begin position="338"/>
        <end position="390"/>
    </location>
</feature>
<organism evidence="11 12">
    <name type="scientific">Halorubrum persicum</name>
    <dbReference type="NCBI Taxonomy" id="1383844"/>
    <lineage>
        <taxon>Archaea</taxon>
        <taxon>Methanobacteriati</taxon>
        <taxon>Methanobacteriota</taxon>
        <taxon>Stenosarchaea group</taxon>
        <taxon>Halobacteria</taxon>
        <taxon>Halobacteriales</taxon>
        <taxon>Haloferacaceae</taxon>
        <taxon>Halorubrum</taxon>
    </lineage>
</organism>
<dbReference type="PROSITE" id="PS50113">
    <property type="entry name" value="PAC"/>
    <property type="match status" value="3"/>
</dbReference>
<dbReference type="InterPro" id="IPR000014">
    <property type="entry name" value="PAS"/>
</dbReference>
<keyword evidence="5" id="KW-0418">Kinase</keyword>
<dbReference type="OrthoDB" id="8127at2157"/>
<feature type="domain" description="PAS" evidence="9">
    <location>
        <begin position="139"/>
        <end position="183"/>
    </location>
</feature>
<dbReference type="Gene3D" id="3.30.450.20">
    <property type="entry name" value="PAS domain"/>
    <property type="match status" value="3"/>
</dbReference>
<dbReference type="InterPro" id="IPR005467">
    <property type="entry name" value="His_kinase_dom"/>
</dbReference>